<dbReference type="SMART" id="SM00450">
    <property type="entry name" value="RHOD"/>
    <property type="match status" value="1"/>
</dbReference>
<dbReference type="RefSeq" id="XP_014677196.1">
    <property type="nucleotide sequence ID" value="XM_014821710.1"/>
</dbReference>
<dbReference type="PROSITE" id="PS50206">
    <property type="entry name" value="RHODANESE_3"/>
    <property type="match status" value="1"/>
</dbReference>
<dbReference type="Gene3D" id="3.40.250.10">
    <property type="entry name" value="Rhodanese-like domain"/>
    <property type="match status" value="1"/>
</dbReference>
<dbReference type="GeneID" id="106817063"/>
<proteinExistence type="predicted"/>
<keyword evidence="2" id="KW-1185">Reference proteome</keyword>
<feature type="domain" description="Rhodanese" evidence="1">
    <location>
        <begin position="14"/>
        <end position="111"/>
    </location>
</feature>
<evidence type="ECO:0000313" key="2">
    <source>
        <dbReference type="Proteomes" id="UP000695022"/>
    </source>
</evidence>
<dbReference type="Pfam" id="PF00581">
    <property type="entry name" value="Rhodanese"/>
    <property type="match status" value="1"/>
</dbReference>
<evidence type="ECO:0000259" key="1">
    <source>
        <dbReference type="PROSITE" id="PS50206"/>
    </source>
</evidence>
<gene>
    <name evidence="3" type="primary">LOC106817063</name>
</gene>
<sequence length="115" mass="12523">MDVISYDDLIAGIKKKELHLFDVRSPEECAATGTMPTAVNIPLGQLEEALSMTPALFKVTYGVDKPPADSMNVVFSCQAGNRSKGALATAKQRGYSKARHYPGGIREWLVKNNKP</sequence>
<dbReference type="SUPFAM" id="SSF52821">
    <property type="entry name" value="Rhodanese/Cell cycle control phosphatase"/>
    <property type="match status" value="1"/>
</dbReference>
<name>A0ABM1EYC5_PRICU</name>
<dbReference type="Proteomes" id="UP000695022">
    <property type="component" value="Unplaced"/>
</dbReference>
<evidence type="ECO:0000313" key="3">
    <source>
        <dbReference type="RefSeq" id="XP_014677196.1"/>
    </source>
</evidence>
<dbReference type="InterPro" id="IPR001763">
    <property type="entry name" value="Rhodanese-like_dom"/>
</dbReference>
<organism evidence="2 3">
    <name type="scientific">Priapulus caudatus</name>
    <name type="common">Priapulid worm</name>
    <dbReference type="NCBI Taxonomy" id="37621"/>
    <lineage>
        <taxon>Eukaryota</taxon>
        <taxon>Metazoa</taxon>
        <taxon>Ecdysozoa</taxon>
        <taxon>Scalidophora</taxon>
        <taxon>Priapulida</taxon>
        <taxon>Priapulimorpha</taxon>
        <taxon>Priapulimorphida</taxon>
        <taxon>Priapulidae</taxon>
        <taxon>Priapulus</taxon>
    </lineage>
</organism>
<dbReference type="PANTHER" id="PTHR44086">
    <property type="entry name" value="THIOSULFATE SULFURTRANSFERASE RDL2, MITOCHONDRIAL-RELATED"/>
    <property type="match status" value="1"/>
</dbReference>
<reference evidence="3" key="1">
    <citation type="submission" date="2025-08" db="UniProtKB">
        <authorList>
            <consortium name="RefSeq"/>
        </authorList>
    </citation>
    <scope>IDENTIFICATION</scope>
</reference>
<protein>
    <submittedName>
        <fullName evidence="3">Thiosulfate sulfurtransferase/rhodanese-like domain-containing protein 1</fullName>
    </submittedName>
</protein>
<dbReference type="PANTHER" id="PTHR44086:SF10">
    <property type="entry name" value="THIOSULFATE SULFURTRANSFERASE_RHODANESE-LIKE DOMAIN-CONTAINING PROTEIN 3"/>
    <property type="match status" value="1"/>
</dbReference>
<accession>A0ABM1EYC5</accession>
<dbReference type="InterPro" id="IPR036873">
    <property type="entry name" value="Rhodanese-like_dom_sf"/>
</dbReference>